<proteinExistence type="predicted"/>
<accession>A0AA39U6X4</accession>
<evidence type="ECO:0000313" key="1">
    <source>
        <dbReference type="EMBL" id="KAK0612270.1"/>
    </source>
</evidence>
<evidence type="ECO:0000313" key="2">
    <source>
        <dbReference type="Proteomes" id="UP001175000"/>
    </source>
</evidence>
<dbReference type="Proteomes" id="UP001175000">
    <property type="component" value="Unassembled WGS sequence"/>
</dbReference>
<dbReference type="EMBL" id="JAULSU010000007">
    <property type="protein sequence ID" value="KAK0612270.1"/>
    <property type="molecule type" value="Genomic_DNA"/>
</dbReference>
<feature type="non-terminal residue" evidence="1">
    <location>
        <position position="1"/>
    </location>
</feature>
<protein>
    <submittedName>
        <fullName evidence="1">Uncharacterized protein</fullName>
    </submittedName>
</protein>
<gene>
    <name evidence="1" type="ORF">B0T14DRAFT_440845</name>
</gene>
<name>A0AA39U6X4_9PEZI</name>
<comment type="caution">
    <text evidence="1">The sequence shown here is derived from an EMBL/GenBank/DDBJ whole genome shotgun (WGS) entry which is preliminary data.</text>
</comment>
<reference evidence="1" key="1">
    <citation type="submission" date="2023-06" db="EMBL/GenBank/DDBJ databases">
        <title>Genome-scale phylogeny and comparative genomics of the fungal order Sordariales.</title>
        <authorList>
            <consortium name="Lawrence Berkeley National Laboratory"/>
            <person name="Hensen N."/>
            <person name="Bonometti L."/>
            <person name="Westerberg I."/>
            <person name="Brannstrom I.O."/>
            <person name="Guillou S."/>
            <person name="Cros-Aarteil S."/>
            <person name="Calhoun S."/>
            <person name="Haridas S."/>
            <person name="Kuo A."/>
            <person name="Mondo S."/>
            <person name="Pangilinan J."/>
            <person name="Riley R."/>
            <person name="Labutti K."/>
            <person name="Andreopoulos B."/>
            <person name="Lipzen A."/>
            <person name="Chen C."/>
            <person name="Yanf M."/>
            <person name="Daum C."/>
            <person name="Ng V."/>
            <person name="Clum A."/>
            <person name="Steindorff A."/>
            <person name="Ohm R."/>
            <person name="Martin F."/>
            <person name="Silar P."/>
            <person name="Natvig D."/>
            <person name="Lalanne C."/>
            <person name="Gautier V."/>
            <person name="Ament-Velasquez S.L."/>
            <person name="Kruys A."/>
            <person name="Hutchinson M.I."/>
            <person name="Powell A.J."/>
            <person name="Barry K."/>
            <person name="Miller A.N."/>
            <person name="Grigoriev I.V."/>
            <person name="Debuchy R."/>
            <person name="Gladieux P."/>
            <person name="Thoren M.H."/>
            <person name="Johannesson H."/>
        </authorList>
    </citation>
    <scope>NUCLEOTIDE SEQUENCE</scope>
    <source>
        <strain evidence="1">CBS 606.72</strain>
    </source>
</reference>
<organism evidence="1 2">
    <name type="scientific">Immersiella caudata</name>
    <dbReference type="NCBI Taxonomy" id="314043"/>
    <lineage>
        <taxon>Eukaryota</taxon>
        <taxon>Fungi</taxon>
        <taxon>Dikarya</taxon>
        <taxon>Ascomycota</taxon>
        <taxon>Pezizomycotina</taxon>
        <taxon>Sordariomycetes</taxon>
        <taxon>Sordariomycetidae</taxon>
        <taxon>Sordariales</taxon>
        <taxon>Lasiosphaeriaceae</taxon>
        <taxon>Immersiella</taxon>
    </lineage>
</organism>
<dbReference type="AlphaFoldDB" id="A0AA39U6X4"/>
<keyword evidence="2" id="KW-1185">Reference proteome</keyword>
<sequence length="110" mass="12402">QKGREANLRTPVVLAGMRPETGSTWRLSMKLEDIENTWHMALERPLETVRRELRCLARMVQSGYVTKPLVVVSGGTARNPAVKSRMAALCQKHNVPLAFTDDFYVGISYK</sequence>